<sequence length="117" mass="12794">MAVRNGMQRIGLGAALFLMATTASAGTAMAIERTPRDDQPLVEKCRQLAMEHSGHDLEDKQIKDSNLPEYESGKEFELRVSFLGHGNTFHNVTCEVDQQGQVSFKDATQEGLPSLGS</sequence>
<feature type="chain" id="PRO_5011498616" description="Peptidase propeptide and YPEB domain-containing protein" evidence="1">
    <location>
        <begin position="26"/>
        <end position="117"/>
    </location>
</feature>
<organism evidence="2 3">
    <name type="scientific">Modicisalibacter xianhensis</name>
    <dbReference type="NCBI Taxonomy" id="442341"/>
    <lineage>
        <taxon>Bacteria</taxon>
        <taxon>Pseudomonadati</taxon>
        <taxon>Pseudomonadota</taxon>
        <taxon>Gammaproteobacteria</taxon>
        <taxon>Oceanospirillales</taxon>
        <taxon>Halomonadaceae</taxon>
        <taxon>Modicisalibacter</taxon>
    </lineage>
</organism>
<evidence type="ECO:0000313" key="2">
    <source>
        <dbReference type="EMBL" id="SFH52202.1"/>
    </source>
</evidence>
<dbReference type="STRING" id="442341.SAMN04487959_10579"/>
<accession>A0A1I3AQD3</accession>
<feature type="signal peptide" evidence="1">
    <location>
        <begin position="1"/>
        <end position="25"/>
    </location>
</feature>
<evidence type="ECO:0008006" key="4">
    <source>
        <dbReference type="Google" id="ProtNLM"/>
    </source>
</evidence>
<protein>
    <recommendedName>
        <fullName evidence="4">Peptidase propeptide and YPEB domain-containing protein</fullName>
    </recommendedName>
</protein>
<gene>
    <name evidence="2" type="ORF">SAMN04487959_10579</name>
</gene>
<proteinExistence type="predicted"/>
<dbReference type="Proteomes" id="UP000199040">
    <property type="component" value="Unassembled WGS sequence"/>
</dbReference>
<dbReference type="EMBL" id="FOPY01000005">
    <property type="protein sequence ID" value="SFH52202.1"/>
    <property type="molecule type" value="Genomic_DNA"/>
</dbReference>
<reference evidence="2 3" key="1">
    <citation type="submission" date="2016-10" db="EMBL/GenBank/DDBJ databases">
        <authorList>
            <person name="de Groot N.N."/>
        </authorList>
    </citation>
    <scope>NUCLEOTIDE SEQUENCE [LARGE SCALE GENOMIC DNA]</scope>
    <source>
        <strain evidence="2 3">CGMCC 1.6848</strain>
    </source>
</reference>
<evidence type="ECO:0000256" key="1">
    <source>
        <dbReference type="SAM" id="SignalP"/>
    </source>
</evidence>
<keyword evidence="3" id="KW-1185">Reference proteome</keyword>
<keyword evidence="1" id="KW-0732">Signal</keyword>
<dbReference type="AlphaFoldDB" id="A0A1I3AQD3"/>
<dbReference type="RefSeq" id="WP_092845140.1">
    <property type="nucleotide sequence ID" value="NZ_FOPY01000005.1"/>
</dbReference>
<name>A0A1I3AQD3_9GAMM</name>
<evidence type="ECO:0000313" key="3">
    <source>
        <dbReference type="Proteomes" id="UP000199040"/>
    </source>
</evidence>